<keyword evidence="1" id="KW-0472">Membrane</keyword>
<dbReference type="Proteomes" id="UP000564885">
    <property type="component" value="Unassembled WGS sequence"/>
</dbReference>
<feature type="transmembrane region" description="Helical" evidence="1">
    <location>
        <begin position="49"/>
        <end position="68"/>
    </location>
</feature>
<organism evidence="2 3">
    <name type="scientific">Enterovirga aerilata</name>
    <dbReference type="NCBI Taxonomy" id="2730920"/>
    <lineage>
        <taxon>Bacteria</taxon>
        <taxon>Pseudomonadati</taxon>
        <taxon>Pseudomonadota</taxon>
        <taxon>Alphaproteobacteria</taxon>
        <taxon>Hyphomicrobiales</taxon>
        <taxon>Methylobacteriaceae</taxon>
        <taxon>Enterovirga</taxon>
    </lineage>
</organism>
<accession>A0A849IBA2</accession>
<dbReference type="InterPro" id="IPR053803">
    <property type="entry name" value="DUF6949"/>
</dbReference>
<keyword evidence="1" id="KW-1133">Transmembrane helix</keyword>
<evidence type="ECO:0000313" key="3">
    <source>
        <dbReference type="Proteomes" id="UP000564885"/>
    </source>
</evidence>
<feature type="transmembrane region" description="Helical" evidence="1">
    <location>
        <begin position="80"/>
        <end position="100"/>
    </location>
</feature>
<name>A0A849IBA2_9HYPH</name>
<reference evidence="2 3" key="1">
    <citation type="submission" date="2020-04" db="EMBL/GenBank/DDBJ databases">
        <title>Enterovirga sp. isolate from soil.</title>
        <authorList>
            <person name="Chea S."/>
            <person name="Kim D.-U."/>
        </authorList>
    </citation>
    <scope>NUCLEOTIDE SEQUENCE [LARGE SCALE GENOMIC DNA]</scope>
    <source>
        <strain evidence="2 3">DB1703</strain>
    </source>
</reference>
<keyword evidence="1" id="KW-0812">Transmembrane</keyword>
<dbReference type="Pfam" id="PF22258">
    <property type="entry name" value="DUF6949"/>
    <property type="match status" value="1"/>
</dbReference>
<evidence type="ECO:0000313" key="2">
    <source>
        <dbReference type="EMBL" id="NNM73257.1"/>
    </source>
</evidence>
<comment type="caution">
    <text evidence="2">The sequence shown here is derived from an EMBL/GenBank/DDBJ whole genome shotgun (WGS) entry which is preliminary data.</text>
</comment>
<dbReference type="RefSeq" id="WP_171218719.1">
    <property type="nucleotide sequence ID" value="NZ_JABEPP010000003.1"/>
</dbReference>
<proteinExistence type="predicted"/>
<dbReference type="AlphaFoldDB" id="A0A849IBA2"/>
<evidence type="ECO:0000256" key="1">
    <source>
        <dbReference type="SAM" id="Phobius"/>
    </source>
</evidence>
<gene>
    <name evidence="2" type="ORF">HJG44_12785</name>
</gene>
<protein>
    <submittedName>
        <fullName evidence="2">Uncharacterized protein</fullName>
    </submittedName>
</protein>
<sequence>MALGQSSIDAFSAILLGFAFAGVLASGFELVVRRPLGFSSLQTGDLGAVATVPVLVFSAPLIILRNTVRGRRLDGRPIPYVMLATVIACLWSLMCGRIVLDLTHLLTQA</sequence>
<keyword evidence="3" id="KW-1185">Reference proteome</keyword>
<dbReference type="EMBL" id="JABEPP010000003">
    <property type="protein sequence ID" value="NNM73257.1"/>
    <property type="molecule type" value="Genomic_DNA"/>
</dbReference>